<dbReference type="Pfam" id="PF05099">
    <property type="entry name" value="TerB"/>
    <property type="match status" value="1"/>
</dbReference>
<dbReference type="Proteomes" id="UP000292781">
    <property type="component" value="Unassembled WGS sequence"/>
</dbReference>
<dbReference type="InterPro" id="IPR007791">
    <property type="entry name" value="DjlA_N"/>
</dbReference>
<evidence type="ECO:0000313" key="3">
    <source>
        <dbReference type="Proteomes" id="UP000292781"/>
    </source>
</evidence>
<gene>
    <name evidence="2" type="ORF">EYW49_19405</name>
</gene>
<keyword evidence="3" id="KW-1185">Reference proteome</keyword>
<dbReference type="Gene3D" id="1.10.3680.10">
    <property type="entry name" value="TerB-like"/>
    <property type="match status" value="1"/>
</dbReference>
<dbReference type="SUPFAM" id="SSF158682">
    <property type="entry name" value="TerB-like"/>
    <property type="match status" value="1"/>
</dbReference>
<evidence type="ECO:0000259" key="1">
    <source>
        <dbReference type="Pfam" id="PF05099"/>
    </source>
</evidence>
<dbReference type="AlphaFoldDB" id="A0A4Q9VFQ9"/>
<sequence length="137" mass="15520">MPKPFSPHEALIHLMVTVSMADRRMTEKEVAEIGLLVGTLPVFEDFDRARLPALADETANFLEADDGLDRLLQRAKAALPDKLYETAYALCVEVVAVDRVADQEELRFLEMLRDAFDLDPLISAAIERSARVRYRKM</sequence>
<protein>
    <submittedName>
        <fullName evidence="2">Cytoplasmic protein</fullName>
    </submittedName>
</protein>
<dbReference type="InterPro" id="IPR029024">
    <property type="entry name" value="TerB-like"/>
</dbReference>
<dbReference type="EMBL" id="SJFN01000039">
    <property type="protein sequence ID" value="TBW33770.1"/>
    <property type="molecule type" value="Genomic_DNA"/>
</dbReference>
<comment type="caution">
    <text evidence="2">The sequence shown here is derived from an EMBL/GenBank/DDBJ whole genome shotgun (WGS) entry which is preliminary data.</text>
</comment>
<accession>A0A4Q9VFQ9</accession>
<feature type="domain" description="Co-chaperone DjlA N-terminal" evidence="1">
    <location>
        <begin position="8"/>
        <end position="121"/>
    </location>
</feature>
<proteinExistence type="predicted"/>
<name>A0A4Q9VFQ9_9HYPH</name>
<dbReference type="OrthoDB" id="8448017at2"/>
<evidence type="ECO:0000313" key="2">
    <source>
        <dbReference type="EMBL" id="TBW33770.1"/>
    </source>
</evidence>
<dbReference type="RefSeq" id="WP_131311287.1">
    <property type="nucleotide sequence ID" value="NZ_SJFN01000039.1"/>
</dbReference>
<dbReference type="CDD" id="cd07176">
    <property type="entry name" value="terB"/>
    <property type="match status" value="1"/>
</dbReference>
<reference evidence="2 3" key="1">
    <citation type="submission" date="2019-02" db="EMBL/GenBank/DDBJ databases">
        <title>Siculibacillus lacustris gen. nov., sp. nov., a new rosette-forming bacterium isolated from a freshwater crater lake (Lake St. Ana, Romania).</title>
        <authorList>
            <person name="Felfoldi T."/>
            <person name="Marton Z."/>
            <person name="Szabo A."/>
            <person name="Mentes A."/>
            <person name="Boka K."/>
            <person name="Marialigeti K."/>
            <person name="Mathe I."/>
            <person name="Koncz M."/>
            <person name="Schumann P."/>
            <person name="Toth E."/>
        </authorList>
    </citation>
    <scope>NUCLEOTIDE SEQUENCE [LARGE SCALE GENOMIC DNA]</scope>
    <source>
        <strain evidence="2 3">SA-279</strain>
    </source>
</reference>
<organism evidence="2 3">
    <name type="scientific">Siculibacillus lacustris</name>
    <dbReference type="NCBI Taxonomy" id="1549641"/>
    <lineage>
        <taxon>Bacteria</taxon>
        <taxon>Pseudomonadati</taxon>
        <taxon>Pseudomonadota</taxon>
        <taxon>Alphaproteobacteria</taxon>
        <taxon>Hyphomicrobiales</taxon>
        <taxon>Ancalomicrobiaceae</taxon>
        <taxon>Siculibacillus</taxon>
    </lineage>
</organism>